<sequence>MVLVSLLVGALLLNTRHAVAVPSPSTTERLEAASPVGTSVTLDYGTFNGLADKKNNMISFRGVRFADPPVGDLRWRQAVMPPTKHMGTVSAKQFGAACIETTQTDTDDDTSEDCLFGNVFVPMNTSVDDNLPVMIWFHGGGFQGGDTHDASPEHILQSSAKPMIFASFEYRLGQFGFLGGSEVKANGALNAGLLDQRTALRWVQRYISKFGGDPSHVTIWGQSAGAGSTMFQLIANKGDHEGLFRAAMGDSPSLSFVPAFNEAYDEGIYQQFATLAGCATNSTADSLKCLRSASSISLIRAGSSLINSRPDTLYSFAPILDGDFICDRPVEAFKAGRFARVPVFFGSNTNEGANWSASISDPNANTSSKNATEATVYSFLSGQWASLTNSTFQQLVGIYPLKQFNNSFSLQGQQMYGEARYICTAAMITGAAKAFDSGPAYQYHYDNPHLGSNHANELDAFFSPPGNANAADNALFEAMREYWSSFVTTGKPVAKSAAEWEPVSEDTGDRRMFLNPSGIKMEDMGALIDRCSFWHGISGEMQT</sequence>
<evidence type="ECO:0000256" key="3">
    <source>
        <dbReference type="RuleBase" id="RU361235"/>
    </source>
</evidence>
<comment type="similarity">
    <text evidence="1 3">Belongs to the type-B carboxylesterase/lipase family.</text>
</comment>
<dbReference type="Proteomes" id="UP000521872">
    <property type="component" value="Unassembled WGS sequence"/>
</dbReference>
<evidence type="ECO:0000256" key="2">
    <source>
        <dbReference type="ARBA" id="ARBA00022801"/>
    </source>
</evidence>
<evidence type="ECO:0000313" key="5">
    <source>
        <dbReference type="EMBL" id="KAF4617188.1"/>
    </source>
</evidence>
<gene>
    <name evidence="5" type="ORF">D9613_005621</name>
</gene>
<evidence type="ECO:0000259" key="4">
    <source>
        <dbReference type="Pfam" id="PF00135"/>
    </source>
</evidence>
<dbReference type="SUPFAM" id="SSF53474">
    <property type="entry name" value="alpha/beta-Hydrolases"/>
    <property type="match status" value="1"/>
</dbReference>
<dbReference type="EMBL" id="JAACJL010000030">
    <property type="protein sequence ID" value="KAF4617188.1"/>
    <property type="molecule type" value="Genomic_DNA"/>
</dbReference>
<comment type="caution">
    <text evidence="5">The sequence shown here is derived from an EMBL/GenBank/DDBJ whole genome shotgun (WGS) entry which is preliminary data.</text>
</comment>
<dbReference type="EC" id="3.1.1.-" evidence="3"/>
<dbReference type="GO" id="GO:0016787">
    <property type="term" value="F:hydrolase activity"/>
    <property type="evidence" value="ECO:0007669"/>
    <property type="project" value="UniProtKB-KW"/>
</dbReference>
<protein>
    <recommendedName>
        <fullName evidence="3">Carboxylic ester hydrolase</fullName>
        <ecNumber evidence="3">3.1.1.-</ecNumber>
    </recommendedName>
</protein>
<keyword evidence="6" id="KW-1185">Reference proteome</keyword>
<accession>A0A8H4VP64</accession>
<feature type="signal peptide" evidence="3">
    <location>
        <begin position="1"/>
        <end position="20"/>
    </location>
</feature>
<evidence type="ECO:0000256" key="1">
    <source>
        <dbReference type="ARBA" id="ARBA00005964"/>
    </source>
</evidence>
<dbReference type="InterPro" id="IPR029058">
    <property type="entry name" value="AB_hydrolase_fold"/>
</dbReference>
<dbReference type="PANTHER" id="PTHR11559">
    <property type="entry name" value="CARBOXYLESTERASE"/>
    <property type="match status" value="1"/>
</dbReference>
<name>A0A8H4VP64_9AGAR</name>
<feature type="chain" id="PRO_5034470865" description="Carboxylic ester hydrolase" evidence="3">
    <location>
        <begin position="21"/>
        <end position="543"/>
    </location>
</feature>
<keyword evidence="3" id="KW-0732">Signal</keyword>
<dbReference type="AlphaFoldDB" id="A0A8H4VP64"/>
<organism evidence="5 6">
    <name type="scientific">Agrocybe pediades</name>
    <dbReference type="NCBI Taxonomy" id="84607"/>
    <lineage>
        <taxon>Eukaryota</taxon>
        <taxon>Fungi</taxon>
        <taxon>Dikarya</taxon>
        <taxon>Basidiomycota</taxon>
        <taxon>Agaricomycotina</taxon>
        <taxon>Agaricomycetes</taxon>
        <taxon>Agaricomycetidae</taxon>
        <taxon>Agaricales</taxon>
        <taxon>Agaricineae</taxon>
        <taxon>Strophariaceae</taxon>
        <taxon>Agrocybe</taxon>
    </lineage>
</organism>
<dbReference type="Gene3D" id="3.40.50.1820">
    <property type="entry name" value="alpha/beta hydrolase"/>
    <property type="match status" value="1"/>
</dbReference>
<dbReference type="InterPro" id="IPR002018">
    <property type="entry name" value="CarbesteraseB"/>
</dbReference>
<dbReference type="InterPro" id="IPR019826">
    <property type="entry name" value="Carboxylesterase_B_AS"/>
</dbReference>
<reference evidence="5 6" key="1">
    <citation type="submission" date="2019-12" db="EMBL/GenBank/DDBJ databases">
        <authorList>
            <person name="Floudas D."/>
            <person name="Bentzer J."/>
            <person name="Ahren D."/>
            <person name="Johansson T."/>
            <person name="Persson P."/>
            <person name="Tunlid A."/>
        </authorList>
    </citation>
    <scope>NUCLEOTIDE SEQUENCE [LARGE SCALE GENOMIC DNA]</scope>
    <source>
        <strain evidence="5 6">CBS 102.39</strain>
    </source>
</reference>
<keyword evidence="2 3" id="KW-0378">Hydrolase</keyword>
<evidence type="ECO:0000313" key="6">
    <source>
        <dbReference type="Proteomes" id="UP000521872"/>
    </source>
</evidence>
<dbReference type="PROSITE" id="PS00122">
    <property type="entry name" value="CARBOXYLESTERASE_B_1"/>
    <property type="match status" value="1"/>
</dbReference>
<dbReference type="Pfam" id="PF00135">
    <property type="entry name" value="COesterase"/>
    <property type="match status" value="1"/>
</dbReference>
<dbReference type="InterPro" id="IPR050309">
    <property type="entry name" value="Type-B_Carboxylest/Lipase"/>
</dbReference>
<proteinExistence type="inferred from homology"/>
<feature type="domain" description="Carboxylesterase type B" evidence="4">
    <location>
        <begin position="38"/>
        <end position="506"/>
    </location>
</feature>